<name>A0ABQ4YKT3_9ASTR</name>
<dbReference type="Proteomes" id="UP001151760">
    <property type="component" value="Unassembled WGS sequence"/>
</dbReference>
<keyword evidence="2" id="KW-1185">Reference proteome</keyword>
<protein>
    <submittedName>
        <fullName evidence="1">Uncharacterized protein</fullName>
    </submittedName>
</protein>
<evidence type="ECO:0000313" key="1">
    <source>
        <dbReference type="EMBL" id="GJS78433.1"/>
    </source>
</evidence>
<evidence type="ECO:0000313" key="2">
    <source>
        <dbReference type="Proteomes" id="UP001151760"/>
    </source>
</evidence>
<comment type="caution">
    <text evidence="1">The sequence shown here is derived from an EMBL/GenBank/DDBJ whole genome shotgun (WGS) entry which is preliminary data.</text>
</comment>
<gene>
    <name evidence="1" type="ORF">Tco_0728314</name>
</gene>
<proteinExistence type="predicted"/>
<sequence>MLSGRRKCLMDEIQFDDKLHMIEESVEIIDREIKWLSKVRYISLKFVGIRKEVQNFLGNMRRVMMKRGRADKSS</sequence>
<dbReference type="EMBL" id="BQNB010010524">
    <property type="protein sequence ID" value="GJS78433.1"/>
    <property type="molecule type" value="Genomic_DNA"/>
</dbReference>
<accession>A0ABQ4YKT3</accession>
<organism evidence="1 2">
    <name type="scientific">Tanacetum coccineum</name>
    <dbReference type="NCBI Taxonomy" id="301880"/>
    <lineage>
        <taxon>Eukaryota</taxon>
        <taxon>Viridiplantae</taxon>
        <taxon>Streptophyta</taxon>
        <taxon>Embryophyta</taxon>
        <taxon>Tracheophyta</taxon>
        <taxon>Spermatophyta</taxon>
        <taxon>Magnoliopsida</taxon>
        <taxon>eudicotyledons</taxon>
        <taxon>Gunneridae</taxon>
        <taxon>Pentapetalae</taxon>
        <taxon>asterids</taxon>
        <taxon>campanulids</taxon>
        <taxon>Asterales</taxon>
        <taxon>Asteraceae</taxon>
        <taxon>Asteroideae</taxon>
        <taxon>Anthemideae</taxon>
        <taxon>Anthemidinae</taxon>
        <taxon>Tanacetum</taxon>
    </lineage>
</organism>
<reference evidence="1" key="2">
    <citation type="submission" date="2022-01" db="EMBL/GenBank/DDBJ databases">
        <authorList>
            <person name="Yamashiro T."/>
            <person name="Shiraishi A."/>
            <person name="Satake H."/>
            <person name="Nakayama K."/>
        </authorList>
    </citation>
    <scope>NUCLEOTIDE SEQUENCE</scope>
</reference>
<reference evidence="1" key="1">
    <citation type="journal article" date="2022" name="Int. J. Mol. Sci.">
        <title>Draft Genome of Tanacetum Coccineum: Genomic Comparison of Closely Related Tanacetum-Family Plants.</title>
        <authorList>
            <person name="Yamashiro T."/>
            <person name="Shiraishi A."/>
            <person name="Nakayama K."/>
            <person name="Satake H."/>
        </authorList>
    </citation>
    <scope>NUCLEOTIDE SEQUENCE</scope>
</reference>